<dbReference type="PANTHER" id="PTHR43489:SF7">
    <property type="entry name" value="3-DEHYDRO-D-GULOSIDE 4-EPIMERASE-RELATED"/>
    <property type="match status" value="1"/>
</dbReference>
<proteinExistence type="predicted"/>
<dbReference type="EMBL" id="BAAAYX010000002">
    <property type="protein sequence ID" value="GAA3689636.1"/>
    <property type="molecule type" value="Genomic_DNA"/>
</dbReference>
<protein>
    <submittedName>
        <fullName evidence="3">Sugar phosphate isomerase/epimerase</fullName>
    </submittedName>
</protein>
<comment type="caution">
    <text evidence="3">The sequence shown here is derived from an EMBL/GenBank/DDBJ whole genome shotgun (WGS) entry which is preliminary data.</text>
</comment>
<name>A0ABP7CFK0_9ACTN</name>
<dbReference type="Gene3D" id="3.20.20.150">
    <property type="entry name" value="Divalent-metal-dependent TIM barrel enzymes"/>
    <property type="match status" value="1"/>
</dbReference>
<accession>A0ABP7CFK0</accession>
<dbReference type="PANTHER" id="PTHR43489">
    <property type="entry name" value="ISOMERASE"/>
    <property type="match status" value="1"/>
</dbReference>
<dbReference type="Proteomes" id="UP001500051">
    <property type="component" value="Unassembled WGS sequence"/>
</dbReference>
<dbReference type="InterPro" id="IPR013022">
    <property type="entry name" value="Xyl_isomerase-like_TIM-brl"/>
</dbReference>
<keyword evidence="4" id="KW-1185">Reference proteome</keyword>
<feature type="domain" description="Xylose isomerase-like TIM barrel" evidence="2">
    <location>
        <begin position="22"/>
        <end position="246"/>
    </location>
</feature>
<dbReference type="InterPro" id="IPR036237">
    <property type="entry name" value="Xyl_isomerase-like_sf"/>
</dbReference>
<evidence type="ECO:0000313" key="3">
    <source>
        <dbReference type="EMBL" id="GAA3689636.1"/>
    </source>
</evidence>
<gene>
    <name evidence="3" type="ORF">GCM10022204_00370</name>
</gene>
<evidence type="ECO:0000313" key="4">
    <source>
        <dbReference type="Proteomes" id="UP001500051"/>
    </source>
</evidence>
<evidence type="ECO:0000259" key="2">
    <source>
        <dbReference type="Pfam" id="PF01261"/>
    </source>
</evidence>
<dbReference type="InterPro" id="IPR050417">
    <property type="entry name" value="Sugar_Epim/Isomerase"/>
</dbReference>
<reference evidence="4" key="1">
    <citation type="journal article" date="2019" name="Int. J. Syst. Evol. Microbiol.">
        <title>The Global Catalogue of Microorganisms (GCM) 10K type strain sequencing project: providing services to taxonomists for standard genome sequencing and annotation.</title>
        <authorList>
            <consortium name="The Broad Institute Genomics Platform"/>
            <consortium name="The Broad Institute Genome Sequencing Center for Infectious Disease"/>
            <person name="Wu L."/>
            <person name="Ma J."/>
        </authorList>
    </citation>
    <scope>NUCLEOTIDE SEQUENCE [LARGE SCALE GENOMIC DNA]</scope>
    <source>
        <strain evidence="4">JCM 16548</strain>
    </source>
</reference>
<dbReference type="SUPFAM" id="SSF51658">
    <property type="entry name" value="Xylose isomerase-like"/>
    <property type="match status" value="1"/>
</dbReference>
<dbReference type="RefSeq" id="WP_344810246.1">
    <property type="nucleotide sequence ID" value="NZ_BAAAYX010000002.1"/>
</dbReference>
<evidence type="ECO:0000256" key="1">
    <source>
        <dbReference type="ARBA" id="ARBA00023235"/>
    </source>
</evidence>
<dbReference type="GO" id="GO:0016853">
    <property type="term" value="F:isomerase activity"/>
    <property type="evidence" value="ECO:0007669"/>
    <property type="project" value="UniProtKB-KW"/>
</dbReference>
<organism evidence="3 4">
    <name type="scientific">Microlunatus aurantiacus</name>
    <dbReference type="NCBI Taxonomy" id="446786"/>
    <lineage>
        <taxon>Bacteria</taxon>
        <taxon>Bacillati</taxon>
        <taxon>Actinomycetota</taxon>
        <taxon>Actinomycetes</taxon>
        <taxon>Propionibacteriales</taxon>
        <taxon>Propionibacteriaceae</taxon>
        <taxon>Microlunatus</taxon>
    </lineage>
</organism>
<keyword evidence="1 3" id="KW-0413">Isomerase</keyword>
<sequence>MSGFRLAAAEGTLPGTSLQEKFAFVQSVGFHGIELSGRGDGIFAARVDELRAAARAGVVMPTAVVHMDHFIGDFDPARRRDAIDQLKVLLSTVVEAGGTGIVSPHAFGLFSTKLPPFTPPRSDEESRRQLVEALHEAGEHAVSVGAVVYLEPLNRYEDFVVNTLDDAASIVDEVDSAGVAVIADTFHMSVEEGDIGAAIRRAGSRIGHVQLGDSNRLEPGAGHYDWPETLDALESIGYQGWLAMECGLSAPVADVLPRVARLLSGGRTS</sequence>
<dbReference type="Pfam" id="PF01261">
    <property type="entry name" value="AP_endonuc_2"/>
    <property type="match status" value="1"/>
</dbReference>